<dbReference type="Pfam" id="PF16189">
    <property type="entry name" value="Creatinase_N_2"/>
    <property type="match status" value="1"/>
</dbReference>
<keyword evidence="4" id="KW-0378">Hydrolase</keyword>
<dbReference type="PANTHER" id="PTHR43763">
    <property type="entry name" value="XAA-PRO AMINOPEPTIDASE 1"/>
    <property type="match status" value="1"/>
</dbReference>
<dbReference type="STRING" id="670483.S7RHF0"/>
<evidence type="ECO:0000256" key="1">
    <source>
        <dbReference type="ARBA" id="ARBA00001936"/>
    </source>
</evidence>
<dbReference type="GeneID" id="19308840"/>
<dbReference type="EMBL" id="KB469305">
    <property type="protein sequence ID" value="EPQ53720.1"/>
    <property type="molecule type" value="Genomic_DNA"/>
</dbReference>
<feature type="domain" description="Peptidase M24" evidence="6">
    <location>
        <begin position="322"/>
        <end position="539"/>
    </location>
</feature>
<evidence type="ECO:0000256" key="2">
    <source>
        <dbReference type="ARBA" id="ARBA00008766"/>
    </source>
</evidence>
<evidence type="ECO:0000256" key="4">
    <source>
        <dbReference type="ARBA" id="ARBA00022801"/>
    </source>
</evidence>
<dbReference type="RefSeq" id="XP_007868014.1">
    <property type="nucleotide sequence ID" value="XM_007869823.1"/>
</dbReference>
<dbReference type="InterPro" id="IPR000587">
    <property type="entry name" value="Creatinase_N"/>
</dbReference>
<dbReference type="Gene3D" id="3.40.350.10">
    <property type="entry name" value="Creatinase/prolidase N-terminal domain"/>
    <property type="match status" value="2"/>
</dbReference>
<dbReference type="GO" id="GO:0070006">
    <property type="term" value="F:metalloaminopeptidase activity"/>
    <property type="evidence" value="ECO:0007669"/>
    <property type="project" value="InterPro"/>
</dbReference>
<dbReference type="InterPro" id="IPR029149">
    <property type="entry name" value="Creatin/AminoP/Spt16_N"/>
</dbReference>
<dbReference type="Pfam" id="PF01321">
    <property type="entry name" value="Creatinase_N"/>
    <property type="match status" value="1"/>
</dbReference>
<evidence type="ECO:0000256" key="5">
    <source>
        <dbReference type="ARBA" id="ARBA00023211"/>
    </source>
</evidence>
<comment type="cofactor">
    <cofactor evidence="1">
        <name>Mn(2+)</name>
        <dbReference type="ChEBI" id="CHEBI:29035"/>
    </cofactor>
</comment>
<dbReference type="OMA" id="EPGMILS"/>
<feature type="domain" description="Peptidase M24 C-terminal" evidence="8">
    <location>
        <begin position="551"/>
        <end position="612"/>
    </location>
</feature>
<dbReference type="Proteomes" id="UP000030669">
    <property type="component" value="Unassembled WGS sequence"/>
</dbReference>
<organism evidence="9 10">
    <name type="scientific">Gloeophyllum trabeum (strain ATCC 11539 / FP-39264 / Madison 617)</name>
    <name type="common">Brown rot fungus</name>
    <dbReference type="NCBI Taxonomy" id="670483"/>
    <lineage>
        <taxon>Eukaryota</taxon>
        <taxon>Fungi</taxon>
        <taxon>Dikarya</taxon>
        <taxon>Basidiomycota</taxon>
        <taxon>Agaricomycotina</taxon>
        <taxon>Agaricomycetes</taxon>
        <taxon>Gloeophyllales</taxon>
        <taxon>Gloeophyllaceae</taxon>
        <taxon>Gloeophyllum</taxon>
    </lineage>
</organism>
<dbReference type="AlphaFoldDB" id="S7RHF0"/>
<evidence type="ECO:0000313" key="10">
    <source>
        <dbReference type="Proteomes" id="UP000030669"/>
    </source>
</evidence>
<dbReference type="FunFam" id="3.90.230.10:FF:000007">
    <property type="entry name" value="Xaa-Pro aminopeptidase P"/>
    <property type="match status" value="1"/>
</dbReference>
<dbReference type="HOGENOM" id="CLU_011781_2_3_1"/>
<dbReference type="GO" id="GO:0005737">
    <property type="term" value="C:cytoplasm"/>
    <property type="evidence" value="ECO:0007669"/>
    <property type="project" value="UniProtKB-ARBA"/>
</dbReference>
<comment type="similarity">
    <text evidence="2">Belongs to the peptidase M24B family.</text>
</comment>
<name>S7RHF0_GLOTA</name>
<dbReference type="SUPFAM" id="SSF53092">
    <property type="entry name" value="Creatinase/prolidase N-terminal domain"/>
    <property type="match status" value="1"/>
</dbReference>
<dbReference type="PANTHER" id="PTHR43763:SF6">
    <property type="entry name" value="XAA-PRO AMINOPEPTIDASE 1"/>
    <property type="match status" value="1"/>
</dbReference>
<protein>
    <submittedName>
        <fullName evidence="9">Creatinase/aminopeptidase</fullName>
    </submittedName>
</protein>
<keyword evidence="10" id="KW-1185">Reference proteome</keyword>
<evidence type="ECO:0000259" key="6">
    <source>
        <dbReference type="Pfam" id="PF00557"/>
    </source>
</evidence>
<dbReference type="InterPro" id="IPR000994">
    <property type="entry name" value="Pept_M24"/>
</dbReference>
<sequence length="612" mass="68450">MAPATQTVNTTARLAALRDLMRGNGPVDAYVVPSEDQHSSEYLAHCDERRAFISGFTGSAGCAVITSKDAYLFTDGRYFLQAEKQLDGNWKLMKQGLPGVPSWQEFLAKNLEPSSRIGIDPTLISAADADSLKETLIPKKSQLVPIDMNLVDQVWGADRPARPKNKVFPLDIKYSGQPHHEKIKQLRDELTNQKVKAIVVSMLDEVAWLFNLRGSDIDFNPVFFAYAVVTHDTAVLFVNPEQVDEAVRGHLGRDIEVRAYDEFFAYLKRLVTELDASEDAPILISDKTSFAVDQAIGQDKVQITRSPVTDLKSIKNATEIEGFRQSHIRDGAALARYFAWLEEQLNNGVELNESQAADKLEEYRSQLDLYKGLSFTTISSTGPNGAIIHYSPDPSDCAIIEKDQIYLCDSGGQYLDGTTDVTRTWHFGTPTAEEKRAFTRVLQGHIAIDTAVFPNGTSGYVIDSWARRALWADGLDYRHGTGHGVGHFLNVHEGPHGIGVRIAYNSTALKVGMTVSNEPGYYADGRFGIRIENVVIVQEAQTPNNFGSKGYLRMEHVTMCPIQKKLVDLDVLTPQERDWLNRYHEETWEKVSPLLQNDKRALEWLKRECSPL</sequence>
<dbReference type="OrthoDB" id="9995434at2759"/>
<feature type="domain" description="Creatinase N-terminal" evidence="7">
    <location>
        <begin position="13"/>
        <end position="147"/>
    </location>
</feature>
<proteinExistence type="inferred from homology"/>
<dbReference type="SUPFAM" id="SSF55920">
    <property type="entry name" value="Creatinase/aminopeptidase"/>
    <property type="match status" value="1"/>
</dbReference>
<dbReference type="KEGG" id="gtr:GLOTRDRAFT_78787"/>
<keyword evidence="9" id="KW-0645">Protease</keyword>
<evidence type="ECO:0000256" key="3">
    <source>
        <dbReference type="ARBA" id="ARBA00022723"/>
    </source>
</evidence>
<dbReference type="Pfam" id="PF00557">
    <property type="entry name" value="Peptidase_M24"/>
    <property type="match status" value="1"/>
</dbReference>
<gene>
    <name evidence="9" type="ORF">GLOTRDRAFT_78787</name>
</gene>
<dbReference type="InterPro" id="IPR032416">
    <property type="entry name" value="Peptidase_M24_C"/>
</dbReference>
<keyword evidence="5" id="KW-0464">Manganese</keyword>
<accession>S7RHF0</accession>
<keyword evidence="3" id="KW-0479">Metal-binding</keyword>
<evidence type="ECO:0000259" key="8">
    <source>
        <dbReference type="Pfam" id="PF16188"/>
    </source>
</evidence>
<dbReference type="eggNOG" id="KOG2413">
    <property type="taxonomic scope" value="Eukaryota"/>
</dbReference>
<dbReference type="InterPro" id="IPR036005">
    <property type="entry name" value="Creatinase/aminopeptidase-like"/>
</dbReference>
<dbReference type="InterPro" id="IPR050422">
    <property type="entry name" value="X-Pro_aminopeptidase_P"/>
</dbReference>
<reference evidence="9 10" key="1">
    <citation type="journal article" date="2012" name="Science">
        <title>The Paleozoic origin of enzymatic lignin decomposition reconstructed from 31 fungal genomes.</title>
        <authorList>
            <person name="Floudas D."/>
            <person name="Binder M."/>
            <person name="Riley R."/>
            <person name="Barry K."/>
            <person name="Blanchette R.A."/>
            <person name="Henrissat B."/>
            <person name="Martinez A.T."/>
            <person name="Otillar R."/>
            <person name="Spatafora J.W."/>
            <person name="Yadav J.S."/>
            <person name="Aerts A."/>
            <person name="Benoit I."/>
            <person name="Boyd A."/>
            <person name="Carlson A."/>
            <person name="Copeland A."/>
            <person name="Coutinho P.M."/>
            <person name="de Vries R.P."/>
            <person name="Ferreira P."/>
            <person name="Findley K."/>
            <person name="Foster B."/>
            <person name="Gaskell J."/>
            <person name="Glotzer D."/>
            <person name="Gorecki P."/>
            <person name="Heitman J."/>
            <person name="Hesse C."/>
            <person name="Hori C."/>
            <person name="Igarashi K."/>
            <person name="Jurgens J.A."/>
            <person name="Kallen N."/>
            <person name="Kersten P."/>
            <person name="Kohler A."/>
            <person name="Kuees U."/>
            <person name="Kumar T.K.A."/>
            <person name="Kuo A."/>
            <person name="LaButti K."/>
            <person name="Larrondo L.F."/>
            <person name="Lindquist E."/>
            <person name="Ling A."/>
            <person name="Lombard V."/>
            <person name="Lucas S."/>
            <person name="Lundell T."/>
            <person name="Martin R."/>
            <person name="McLaughlin D.J."/>
            <person name="Morgenstern I."/>
            <person name="Morin E."/>
            <person name="Murat C."/>
            <person name="Nagy L.G."/>
            <person name="Nolan M."/>
            <person name="Ohm R.A."/>
            <person name="Patyshakuliyeva A."/>
            <person name="Rokas A."/>
            <person name="Ruiz-Duenas F.J."/>
            <person name="Sabat G."/>
            <person name="Salamov A."/>
            <person name="Samejima M."/>
            <person name="Schmutz J."/>
            <person name="Slot J.C."/>
            <person name="St John F."/>
            <person name="Stenlid J."/>
            <person name="Sun H."/>
            <person name="Sun S."/>
            <person name="Syed K."/>
            <person name="Tsang A."/>
            <person name="Wiebenga A."/>
            <person name="Young D."/>
            <person name="Pisabarro A."/>
            <person name="Eastwood D.C."/>
            <person name="Martin F."/>
            <person name="Cullen D."/>
            <person name="Grigoriev I.V."/>
            <person name="Hibbett D.S."/>
        </authorList>
    </citation>
    <scope>NUCLEOTIDE SEQUENCE [LARGE SCALE GENOMIC DNA]</scope>
    <source>
        <strain evidence="9 10">ATCC 11539</strain>
    </source>
</reference>
<dbReference type="CDD" id="cd01085">
    <property type="entry name" value="APP"/>
    <property type="match status" value="1"/>
</dbReference>
<dbReference type="GO" id="GO:0046872">
    <property type="term" value="F:metal ion binding"/>
    <property type="evidence" value="ECO:0007669"/>
    <property type="project" value="UniProtKB-KW"/>
</dbReference>
<keyword evidence="9" id="KW-0031">Aminopeptidase</keyword>
<evidence type="ECO:0000313" key="9">
    <source>
        <dbReference type="EMBL" id="EPQ53720.1"/>
    </source>
</evidence>
<dbReference type="InterPro" id="IPR033740">
    <property type="entry name" value="Pept_M24B"/>
</dbReference>
<evidence type="ECO:0000259" key="7">
    <source>
        <dbReference type="Pfam" id="PF01321"/>
    </source>
</evidence>
<dbReference type="FunFam" id="3.40.350.10:FF:000003">
    <property type="entry name" value="Xaa-pro aminopeptidase P"/>
    <property type="match status" value="1"/>
</dbReference>
<dbReference type="Gene3D" id="3.90.230.10">
    <property type="entry name" value="Creatinase/methionine aminopeptidase superfamily"/>
    <property type="match status" value="1"/>
</dbReference>
<dbReference type="Pfam" id="PF16188">
    <property type="entry name" value="Peptidase_M24_C"/>
    <property type="match status" value="1"/>
</dbReference>